<dbReference type="NCBIfam" id="TIGR00347">
    <property type="entry name" value="bioD"/>
    <property type="match status" value="1"/>
</dbReference>
<feature type="binding site" evidence="9">
    <location>
        <begin position="121"/>
        <end position="124"/>
    </location>
    <ligand>
        <name>ATP</name>
        <dbReference type="ChEBI" id="CHEBI:30616"/>
    </ligand>
</feature>
<evidence type="ECO:0000256" key="6">
    <source>
        <dbReference type="ARBA" id="ARBA00022840"/>
    </source>
</evidence>
<comment type="cofactor">
    <cofactor evidence="9">
        <name>Mg(2+)</name>
        <dbReference type="ChEBI" id="CHEBI:18420"/>
    </cofactor>
</comment>
<dbReference type="GO" id="GO:0005829">
    <property type="term" value="C:cytosol"/>
    <property type="evidence" value="ECO:0007669"/>
    <property type="project" value="TreeGrafter"/>
</dbReference>
<dbReference type="EC" id="6.3.3.3" evidence="9"/>
<gene>
    <name evidence="9" type="primary">bioD</name>
    <name evidence="10" type="ORF">A7E78_01930</name>
</gene>
<comment type="catalytic activity">
    <reaction evidence="8">
        <text>(7R,8S)-8-amino-7-(carboxyamino)nonanoate + ATP = (4R,5S)-dethiobiotin + ADP + phosphate + H(+)</text>
        <dbReference type="Rhea" id="RHEA:63684"/>
        <dbReference type="ChEBI" id="CHEBI:15378"/>
        <dbReference type="ChEBI" id="CHEBI:30616"/>
        <dbReference type="ChEBI" id="CHEBI:43474"/>
        <dbReference type="ChEBI" id="CHEBI:149470"/>
        <dbReference type="ChEBI" id="CHEBI:149473"/>
        <dbReference type="ChEBI" id="CHEBI:456216"/>
    </reaction>
</comment>
<comment type="similarity">
    <text evidence="9">Belongs to the dethiobiotin synthetase family.</text>
</comment>
<evidence type="ECO:0000313" key="10">
    <source>
        <dbReference type="EMBL" id="APG26728.1"/>
    </source>
</evidence>
<comment type="pathway">
    <text evidence="9">Cofactor biosynthesis; biotin biosynthesis; biotin from 7,8-diaminononanoate: step 1/2.</text>
</comment>
<keyword evidence="4 9" id="KW-0547">Nucleotide-binding</keyword>
<dbReference type="GO" id="GO:0005524">
    <property type="term" value="F:ATP binding"/>
    <property type="evidence" value="ECO:0007669"/>
    <property type="project" value="UniProtKB-UniRule"/>
</dbReference>
<dbReference type="GO" id="GO:0004141">
    <property type="term" value="F:dethiobiotin synthase activity"/>
    <property type="evidence" value="ECO:0007669"/>
    <property type="project" value="UniProtKB-UniRule"/>
</dbReference>
<organism evidence="10 11">
    <name type="scientific">Syntrophotalea acetylenivorans</name>
    <dbReference type="NCBI Taxonomy" id="1842532"/>
    <lineage>
        <taxon>Bacteria</taxon>
        <taxon>Pseudomonadati</taxon>
        <taxon>Thermodesulfobacteriota</taxon>
        <taxon>Desulfuromonadia</taxon>
        <taxon>Desulfuromonadales</taxon>
        <taxon>Syntrophotaleaceae</taxon>
        <taxon>Syntrophotalea</taxon>
    </lineage>
</organism>
<keyword evidence="1 9" id="KW-0963">Cytoplasm</keyword>
<dbReference type="RefSeq" id="WP_072282688.1">
    <property type="nucleotide sequence ID" value="NZ_CP015519.1"/>
</dbReference>
<evidence type="ECO:0000256" key="8">
    <source>
        <dbReference type="ARBA" id="ARBA00047386"/>
    </source>
</evidence>
<evidence type="ECO:0000256" key="9">
    <source>
        <dbReference type="HAMAP-Rule" id="MF_00336"/>
    </source>
</evidence>
<dbReference type="Gene3D" id="3.40.50.300">
    <property type="entry name" value="P-loop containing nucleotide triphosphate hydrolases"/>
    <property type="match status" value="1"/>
</dbReference>
<evidence type="ECO:0000256" key="1">
    <source>
        <dbReference type="ARBA" id="ARBA00022490"/>
    </source>
</evidence>
<accession>A0A1L3GM21</accession>
<feature type="binding site" evidence="9">
    <location>
        <position position="24"/>
    </location>
    <ligand>
        <name>Mg(2+)</name>
        <dbReference type="ChEBI" id="CHEBI:18420"/>
    </ligand>
</feature>
<protein>
    <recommendedName>
        <fullName evidence="9">ATP-dependent dethiobiotin synthetase BioD</fullName>
        <ecNumber evidence="9">6.3.3.3</ecNumber>
    </recommendedName>
    <alternativeName>
        <fullName evidence="9">DTB synthetase</fullName>
        <shortName evidence="9">DTBS</shortName>
    </alternativeName>
    <alternativeName>
        <fullName evidence="9">Dethiobiotin synthase</fullName>
    </alternativeName>
</protein>
<dbReference type="KEGG" id="pef:A7E78_01930"/>
<name>A0A1L3GM21_9BACT</name>
<evidence type="ECO:0000256" key="7">
    <source>
        <dbReference type="ARBA" id="ARBA00022842"/>
    </source>
</evidence>
<feature type="binding site" evidence="9">
    <location>
        <position position="60"/>
    </location>
    <ligand>
        <name>Mg(2+)</name>
        <dbReference type="ChEBI" id="CHEBI:18420"/>
    </ligand>
</feature>
<feature type="binding site" evidence="9">
    <location>
        <position position="60"/>
    </location>
    <ligand>
        <name>ATP</name>
        <dbReference type="ChEBI" id="CHEBI:30616"/>
    </ligand>
</feature>
<comment type="caution">
    <text evidence="9">Lacks conserved residue(s) required for the propagation of feature annotation.</text>
</comment>
<dbReference type="GO" id="GO:0009102">
    <property type="term" value="P:biotin biosynthetic process"/>
    <property type="evidence" value="ECO:0007669"/>
    <property type="project" value="UniProtKB-UniRule"/>
</dbReference>
<proteinExistence type="inferred from homology"/>
<keyword evidence="2 9" id="KW-0436">Ligase</keyword>
<dbReference type="HAMAP" id="MF_00336">
    <property type="entry name" value="BioD"/>
    <property type="match status" value="1"/>
</dbReference>
<dbReference type="Pfam" id="PF13500">
    <property type="entry name" value="AAA_26"/>
    <property type="match status" value="1"/>
</dbReference>
<dbReference type="AlphaFoldDB" id="A0A1L3GM21"/>
<dbReference type="STRING" id="1842532.A7E78_01930"/>
<dbReference type="InterPro" id="IPR004472">
    <property type="entry name" value="DTB_synth_BioD"/>
</dbReference>
<dbReference type="SUPFAM" id="SSF52540">
    <property type="entry name" value="P-loop containing nucleoside triphosphate hydrolases"/>
    <property type="match status" value="1"/>
</dbReference>
<dbReference type="Proteomes" id="UP000182517">
    <property type="component" value="Chromosome"/>
</dbReference>
<comment type="function">
    <text evidence="9">Catalyzes a mechanistically unusual reaction, the ATP-dependent insertion of CO2 between the N7 and N8 nitrogen atoms of 7,8-diaminopelargonic acid (DAPA, also called 7,8-diammoniononanoate) to form a ureido ring.</text>
</comment>
<evidence type="ECO:0000256" key="2">
    <source>
        <dbReference type="ARBA" id="ARBA00022598"/>
    </source>
</evidence>
<dbReference type="OrthoDB" id="9802097at2"/>
<comment type="subcellular location">
    <subcellularLocation>
        <location evidence="9">Cytoplasm</location>
    </subcellularLocation>
</comment>
<keyword evidence="7 9" id="KW-0460">Magnesium</keyword>
<feature type="binding site" evidence="9">
    <location>
        <begin position="20"/>
        <end position="25"/>
    </location>
    <ligand>
        <name>ATP</name>
        <dbReference type="ChEBI" id="CHEBI:30616"/>
    </ligand>
</feature>
<comment type="catalytic activity">
    <reaction evidence="9">
        <text>(7R,8S)-7,8-diammoniononanoate + CO2 + ATP = (4R,5S)-dethiobiotin + ADP + phosphate + 3 H(+)</text>
        <dbReference type="Rhea" id="RHEA:15805"/>
        <dbReference type="ChEBI" id="CHEBI:15378"/>
        <dbReference type="ChEBI" id="CHEBI:16526"/>
        <dbReference type="ChEBI" id="CHEBI:30616"/>
        <dbReference type="ChEBI" id="CHEBI:43474"/>
        <dbReference type="ChEBI" id="CHEBI:149469"/>
        <dbReference type="ChEBI" id="CHEBI:149473"/>
        <dbReference type="ChEBI" id="CHEBI:456216"/>
        <dbReference type="EC" id="6.3.3.3"/>
    </reaction>
</comment>
<dbReference type="InterPro" id="IPR027417">
    <property type="entry name" value="P-loop_NTPase"/>
</dbReference>
<keyword evidence="6 9" id="KW-0067">ATP-binding</keyword>
<feature type="active site" evidence="9">
    <location>
        <position position="45"/>
    </location>
</feature>
<evidence type="ECO:0000256" key="4">
    <source>
        <dbReference type="ARBA" id="ARBA00022741"/>
    </source>
</evidence>
<dbReference type="CDD" id="cd03109">
    <property type="entry name" value="DTBS"/>
    <property type="match status" value="1"/>
</dbReference>
<keyword evidence="3 9" id="KW-0479">Metal-binding</keyword>
<dbReference type="PIRSF" id="PIRSF006755">
    <property type="entry name" value="DTB_synth"/>
    <property type="match status" value="1"/>
</dbReference>
<feature type="binding site" evidence="9">
    <location>
        <position position="49"/>
    </location>
    <ligand>
        <name>substrate</name>
    </ligand>
</feature>
<evidence type="ECO:0000256" key="5">
    <source>
        <dbReference type="ARBA" id="ARBA00022756"/>
    </source>
</evidence>
<dbReference type="EMBL" id="CP015519">
    <property type="protein sequence ID" value="APG26728.1"/>
    <property type="molecule type" value="Genomic_DNA"/>
</dbReference>
<reference evidence="10 11" key="1">
    <citation type="journal article" date="2017" name="Genome Announc.">
        <title>Complete Genome Sequences of Two Acetylene-Fermenting Pelobacter acetylenicus Strains.</title>
        <authorList>
            <person name="Sutton J.M."/>
            <person name="Baesman S.M."/>
            <person name="Fierst J.L."/>
            <person name="Poret-Peterson A.T."/>
            <person name="Oremland R.S."/>
            <person name="Dunlap D.S."/>
            <person name="Akob D.M."/>
        </authorList>
    </citation>
    <scope>NUCLEOTIDE SEQUENCE [LARGE SCALE GENOMIC DNA]</scope>
    <source>
        <strain evidence="10 11">SFB93</strain>
    </source>
</reference>
<evidence type="ECO:0000256" key="3">
    <source>
        <dbReference type="ARBA" id="ARBA00022723"/>
    </source>
</evidence>
<keyword evidence="11" id="KW-1185">Reference proteome</keyword>
<keyword evidence="5 9" id="KW-0093">Biotin biosynthesis</keyword>
<feature type="binding site" evidence="9">
    <location>
        <position position="121"/>
    </location>
    <ligand>
        <name>Mg(2+)</name>
        <dbReference type="ChEBI" id="CHEBI:18420"/>
    </ligand>
</feature>
<sequence>MVPVTDSGGRGIFVTGTDTGVGKSLVAAALARFLVRKGIKVGVMKPVESGVDDVATLGQDGELLRWAANCDAPIDLISPCRLPEPLAPSLAAELAGTVIDIDGLVSDAKDLLERFDFVIIEGAGGIMVPLRDNFMVGDLARRIGLPLLTVCRPGLGTINHTLLTLQAARAWGLDPVGLMVNGMPESPGLAEEHAPAMLAELGDIELWQVLSRVAGDERQKVEQIADQFDSSLMEALFP</sequence>
<dbReference type="UniPathway" id="UPA00078">
    <property type="reaction ID" value="UER00161"/>
</dbReference>
<comment type="subunit">
    <text evidence="9">Homodimer.</text>
</comment>
<dbReference type="GO" id="GO:0000287">
    <property type="term" value="F:magnesium ion binding"/>
    <property type="evidence" value="ECO:0007669"/>
    <property type="project" value="UniProtKB-UniRule"/>
</dbReference>
<evidence type="ECO:0000313" key="11">
    <source>
        <dbReference type="Proteomes" id="UP000182517"/>
    </source>
</evidence>
<dbReference type="PANTHER" id="PTHR43210:SF2">
    <property type="entry name" value="ATP-DEPENDENT DETHIOBIOTIN SYNTHETASE BIOD 2"/>
    <property type="match status" value="1"/>
</dbReference>
<dbReference type="PANTHER" id="PTHR43210">
    <property type="entry name" value="DETHIOBIOTIN SYNTHETASE"/>
    <property type="match status" value="1"/>
</dbReference>